<organism evidence="4 5">
    <name type="scientific">Kutzneria viridogrisea</name>
    <dbReference type="NCBI Taxonomy" id="47990"/>
    <lineage>
        <taxon>Bacteria</taxon>
        <taxon>Bacillati</taxon>
        <taxon>Actinomycetota</taxon>
        <taxon>Actinomycetes</taxon>
        <taxon>Pseudonocardiales</taxon>
        <taxon>Pseudonocardiaceae</taxon>
        <taxon>Kutzneria</taxon>
    </lineage>
</organism>
<feature type="region of interest" description="Disordered" evidence="1">
    <location>
        <begin position="1"/>
        <end position="31"/>
    </location>
</feature>
<protein>
    <submittedName>
        <fullName evidence="4">Transglutaminase-like putative cysteine protease</fullName>
    </submittedName>
</protein>
<feature type="compositionally biased region" description="Low complexity" evidence="1">
    <location>
        <begin position="607"/>
        <end position="629"/>
    </location>
</feature>
<dbReference type="Proteomes" id="UP000517916">
    <property type="component" value="Unassembled WGS sequence"/>
</dbReference>
<feature type="transmembrane region" description="Helical" evidence="2">
    <location>
        <begin position="151"/>
        <end position="170"/>
    </location>
</feature>
<name>A0ABR6BFK4_9PSEU</name>
<reference evidence="4 5" key="1">
    <citation type="submission" date="2020-08" db="EMBL/GenBank/DDBJ databases">
        <title>Genomic Encyclopedia of Archaeal and Bacterial Type Strains, Phase II (KMG-II): from individual species to whole genera.</title>
        <authorList>
            <person name="Goeker M."/>
        </authorList>
    </citation>
    <scope>NUCLEOTIDE SEQUENCE [LARGE SCALE GENOMIC DNA]</scope>
    <source>
        <strain evidence="4 5">DSM 43850</strain>
    </source>
</reference>
<feature type="domain" description="Transglutaminase-like" evidence="3">
    <location>
        <begin position="503"/>
        <end position="574"/>
    </location>
</feature>
<dbReference type="Pfam" id="PF11992">
    <property type="entry name" value="TgpA_N"/>
    <property type="match status" value="1"/>
</dbReference>
<dbReference type="Pfam" id="PF01841">
    <property type="entry name" value="Transglut_core"/>
    <property type="match status" value="1"/>
</dbReference>
<keyword evidence="2" id="KW-0812">Transmembrane</keyword>
<dbReference type="InterPro" id="IPR052901">
    <property type="entry name" value="Bact_TGase-like"/>
</dbReference>
<evidence type="ECO:0000256" key="1">
    <source>
        <dbReference type="SAM" id="MobiDB-lite"/>
    </source>
</evidence>
<dbReference type="PANTHER" id="PTHR42736:SF1">
    <property type="entry name" value="PROTEIN-GLUTAMINE GAMMA-GLUTAMYLTRANSFERASE"/>
    <property type="match status" value="1"/>
</dbReference>
<gene>
    <name evidence="4" type="ORF">BC739_002867</name>
</gene>
<feature type="transmembrane region" description="Helical" evidence="2">
    <location>
        <begin position="200"/>
        <end position="218"/>
    </location>
</feature>
<accession>A0ABR6BFK4</accession>
<evidence type="ECO:0000256" key="2">
    <source>
        <dbReference type="SAM" id="Phobius"/>
    </source>
</evidence>
<feature type="transmembrane region" description="Helical" evidence="2">
    <location>
        <begin position="65"/>
        <end position="86"/>
    </location>
</feature>
<dbReference type="InterPro" id="IPR002931">
    <property type="entry name" value="Transglutaminase-like"/>
</dbReference>
<keyword evidence="2" id="KW-1133">Transmembrane helix</keyword>
<evidence type="ECO:0000313" key="5">
    <source>
        <dbReference type="Proteomes" id="UP000517916"/>
    </source>
</evidence>
<dbReference type="SUPFAM" id="SSF54001">
    <property type="entry name" value="Cysteine proteinases"/>
    <property type="match status" value="1"/>
</dbReference>
<sequence length="850" mass="89364">MSTGQQLRPDTRFAGGQQPRHRLPPPPVRDNTPPLSATAMVPIAAGFSVVCAASALSGVLQGVTWLLYLAITIGLVVGTGILLRAMRTPVPLVGLGQVFALLCLLVMSFTRSGLLVVLPSPTALGDLLDVLHQAVVEVQTKAPPVTADEPMVCLVLVAIGLVAVLVDTLAVAAEAPAASGLVLLCVYAVPASLADEMLPWWSFVVGAGSFALLLAVDGRQRHLAWRGRRAGVSGAGVGEGSRREATGVAALAVIAALVVGGTFTMIGTVGRLPGGGSSGGGSASALGIKPFTKLSGLLQQSQGNRELFRVRGLDTASYLRALTLDDYSANDGWRIGQDINGGVKLDSDRLPGRAGAHSGQPSSIEIETVNWEDRWAPVYGTPAALSRLGPQWFYDQTAGTVNTPSAHSAGTYSETAWLQQPSADQLRADDGRSGQPVDARYTRPVAVTQRVRQLAESITSQERTTFDKAAALTKYFNGGANGFRYELSATPKDTSIDQLEDFLFNTRAGFCEQYASAMAVMLRDLGVAARVAIGFTPGVVSQADNSRTILASDAHAWVEVYFPNHGWVTFDPTPLSGGRAVTPPYLQSNQPQGGPGGLPDGTKENNPSGSPAPSSSAAPSTSAPAPATGQQGMPLRDQLALVVWLLLLVPALLLAVLCTVLARVLGGSWSGAPRWLADLAERLPTSVARRVPLVAVASWAAVLLLVVGYLLSWWLSALLLVAMLAVTPITIRELRRRARLAKVSGLGPDAAGAAWDELLAESVDRGAAVQPAETVRATARRLARDHDLDETGRQALRLVITSVEASWYGQQRTADPGLVPALAQLRATMNERAPLALRAKLLPRSVLGGR</sequence>
<dbReference type="InterPro" id="IPR038765">
    <property type="entry name" value="Papain-like_cys_pep_sf"/>
</dbReference>
<proteinExistence type="predicted"/>
<dbReference type="RefSeq" id="WP_025360335.1">
    <property type="nucleotide sequence ID" value="NZ_BAAABQ010000059.1"/>
</dbReference>
<evidence type="ECO:0000259" key="3">
    <source>
        <dbReference type="SMART" id="SM00460"/>
    </source>
</evidence>
<dbReference type="InterPro" id="IPR021878">
    <property type="entry name" value="TgpA_N"/>
</dbReference>
<feature type="transmembrane region" description="Helical" evidence="2">
    <location>
        <begin position="98"/>
        <end position="118"/>
    </location>
</feature>
<feature type="transmembrane region" description="Helical" evidence="2">
    <location>
        <begin position="641"/>
        <end position="666"/>
    </location>
</feature>
<feature type="transmembrane region" description="Helical" evidence="2">
    <location>
        <begin position="248"/>
        <end position="269"/>
    </location>
</feature>
<evidence type="ECO:0000313" key="4">
    <source>
        <dbReference type="EMBL" id="MBA8925668.1"/>
    </source>
</evidence>
<feature type="transmembrane region" description="Helical" evidence="2">
    <location>
        <begin position="687"/>
        <end position="707"/>
    </location>
</feature>
<dbReference type="Gene3D" id="3.10.620.30">
    <property type="match status" value="1"/>
</dbReference>
<dbReference type="EMBL" id="JACJID010000002">
    <property type="protein sequence ID" value="MBA8925668.1"/>
    <property type="molecule type" value="Genomic_DNA"/>
</dbReference>
<comment type="caution">
    <text evidence="4">The sequence shown here is derived from an EMBL/GenBank/DDBJ whole genome shotgun (WGS) entry which is preliminary data.</text>
</comment>
<feature type="transmembrane region" description="Helical" evidence="2">
    <location>
        <begin position="39"/>
        <end position="59"/>
    </location>
</feature>
<feature type="region of interest" description="Disordered" evidence="1">
    <location>
        <begin position="579"/>
        <end position="630"/>
    </location>
</feature>
<dbReference type="SMART" id="SM00460">
    <property type="entry name" value="TGc"/>
    <property type="match status" value="1"/>
</dbReference>
<keyword evidence="5" id="KW-1185">Reference proteome</keyword>
<keyword evidence="2" id="KW-0472">Membrane</keyword>
<dbReference type="PANTHER" id="PTHR42736">
    <property type="entry name" value="PROTEIN-GLUTAMINE GAMMA-GLUTAMYLTRANSFERASE"/>
    <property type="match status" value="1"/>
</dbReference>